<evidence type="ECO:0000256" key="4">
    <source>
        <dbReference type="PROSITE-ProRule" id="PRU00175"/>
    </source>
</evidence>
<evidence type="ECO:0000313" key="7">
    <source>
        <dbReference type="EnsemblMetazoa" id="G23591.1:cds"/>
    </source>
</evidence>
<evidence type="ECO:0000313" key="8">
    <source>
        <dbReference type="Proteomes" id="UP000005408"/>
    </source>
</evidence>
<evidence type="ECO:0000256" key="5">
    <source>
        <dbReference type="SAM" id="MobiDB-lite"/>
    </source>
</evidence>
<evidence type="ECO:0000259" key="6">
    <source>
        <dbReference type="PROSITE" id="PS50089"/>
    </source>
</evidence>
<dbReference type="Gene3D" id="2.60.120.920">
    <property type="match status" value="1"/>
</dbReference>
<dbReference type="GO" id="GO:0051603">
    <property type="term" value="P:proteolysis involved in protein catabolic process"/>
    <property type="evidence" value="ECO:0007669"/>
    <property type="project" value="TreeGrafter"/>
</dbReference>
<dbReference type="Proteomes" id="UP000005408">
    <property type="component" value="Unassembled WGS sequence"/>
</dbReference>
<protein>
    <recommendedName>
        <fullName evidence="6">RING-type domain-containing protein</fullName>
    </recommendedName>
</protein>
<dbReference type="InterPro" id="IPR001841">
    <property type="entry name" value="Znf_RING"/>
</dbReference>
<sequence>MIKLKNLSKSTTKQYDQLLTDIPRVVTGDILGLLLNVDKHQLIFYLNGKGLDPQDSLFQHAREGFFAAASFMSYQQCYFNFGAKPFRYPPKDIEFKSFNDHGKLSEEDKVILPRHMKLELLKNLNVKEGACTLCFDQIANYYLSPCKHRGFCYQCTLQIELCPICRTKIDERIQETLSEDNSKSTQTPNGQSKDSIVNSDTAPIKVTLDKMTANGQTVEAIVNKEHTGHVS</sequence>
<dbReference type="GO" id="GO:0004842">
    <property type="term" value="F:ubiquitin-protein transferase activity"/>
    <property type="evidence" value="ECO:0007669"/>
    <property type="project" value="InterPro"/>
</dbReference>
<evidence type="ECO:0000256" key="2">
    <source>
        <dbReference type="ARBA" id="ARBA00022771"/>
    </source>
</evidence>
<dbReference type="InterPro" id="IPR045129">
    <property type="entry name" value="RNF123/RKP/RSPRY1"/>
</dbReference>
<feature type="region of interest" description="Disordered" evidence="5">
    <location>
        <begin position="177"/>
        <end position="198"/>
    </location>
</feature>
<feature type="compositionally biased region" description="Polar residues" evidence="5">
    <location>
        <begin position="183"/>
        <end position="198"/>
    </location>
</feature>
<keyword evidence="8" id="KW-1185">Reference proteome</keyword>
<keyword evidence="1" id="KW-0479">Metal-binding</keyword>
<feature type="domain" description="RING-type" evidence="6">
    <location>
        <begin position="131"/>
        <end position="166"/>
    </location>
</feature>
<keyword evidence="3" id="KW-0862">Zinc</keyword>
<dbReference type="InterPro" id="IPR013083">
    <property type="entry name" value="Znf_RING/FYVE/PHD"/>
</dbReference>
<dbReference type="EnsemblMetazoa" id="G23591.1">
    <property type="protein sequence ID" value="G23591.1:cds"/>
    <property type="gene ID" value="G23591"/>
</dbReference>
<dbReference type="SUPFAM" id="SSF57850">
    <property type="entry name" value="RING/U-box"/>
    <property type="match status" value="1"/>
</dbReference>
<dbReference type="GO" id="GO:0005737">
    <property type="term" value="C:cytoplasm"/>
    <property type="evidence" value="ECO:0007669"/>
    <property type="project" value="TreeGrafter"/>
</dbReference>
<dbReference type="Pfam" id="PF13920">
    <property type="entry name" value="zf-C3HC4_3"/>
    <property type="match status" value="1"/>
</dbReference>
<reference evidence="7" key="1">
    <citation type="submission" date="2022-08" db="UniProtKB">
        <authorList>
            <consortium name="EnsemblMetazoa"/>
        </authorList>
    </citation>
    <scope>IDENTIFICATION</scope>
    <source>
        <strain evidence="7">05x7-T-G4-1.051#20</strain>
    </source>
</reference>
<name>A0A8W8KEU9_MAGGI</name>
<dbReference type="SMART" id="SM00184">
    <property type="entry name" value="RING"/>
    <property type="match status" value="1"/>
</dbReference>
<dbReference type="PANTHER" id="PTHR13363">
    <property type="entry name" value="RING FINGER AND SRY DOMAIN-CONTAINING"/>
    <property type="match status" value="1"/>
</dbReference>
<organism evidence="7 8">
    <name type="scientific">Magallana gigas</name>
    <name type="common">Pacific oyster</name>
    <name type="synonym">Crassostrea gigas</name>
    <dbReference type="NCBI Taxonomy" id="29159"/>
    <lineage>
        <taxon>Eukaryota</taxon>
        <taxon>Metazoa</taxon>
        <taxon>Spiralia</taxon>
        <taxon>Lophotrochozoa</taxon>
        <taxon>Mollusca</taxon>
        <taxon>Bivalvia</taxon>
        <taxon>Autobranchia</taxon>
        <taxon>Pteriomorphia</taxon>
        <taxon>Ostreida</taxon>
        <taxon>Ostreoidea</taxon>
        <taxon>Ostreidae</taxon>
        <taxon>Magallana</taxon>
    </lineage>
</organism>
<dbReference type="PANTHER" id="PTHR13363:SF6">
    <property type="entry name" value="RING FINGER AND SPRY DOMAIN-CONTAINING PROTEIN 1"/>
    <property type="match status" value="1"/>
</dbReference>
<proteinExistence type="predicted"/>
<evidence type="ECO:0000256" key="1">
    <source>
        <dbReference type="ARBA" id="ARBA00022723"/>
    </source>
</evidence>
<keyword evidence="2 4" id="KW-0863">Zinc-finger</keyword>
<dbReference type="PROSITE" id="PS50089">
    <property type="entry name" value="ZF_RING_2"/>
    <property type="match status" value="1"/>
</dbReference>
<accession>A0A8W8KEU9</accession>
<evidence type="ECO:0000256" key="3">
    <source>
        <dbReference type="ARBA" id="ARBA00022833"/>
    </source>
</evidence>
<dbReference type="AlphaFoldDB" id="A0A8W8KEU9"/>
<dbReference type="GO" id="GO:0008270">
    <property type="term" value="F:zinc ion binding"/>
    <property type="evidence" value="ECO:0007669"/>
    <property type="project" value="UniProtKB-KW"/>
</dbReference>
<dbReference type="InterPro" id="IPR043136">
    <property type="entry name" value="B30.2/SPRY_sf"/>
</dbReference>
<dbReference type="Gene3D" id="3.30.40.10">
    <property type="entry name" value="Zinc/RING finger domain, C3HC4 (zinc finger)"/>
    <property type="match status" value="1"/>
</dbReference>